<organism evidence="2 3">
    <name type="scientific">Armillaria borealis</name>
    <dbReference type="NCBI Taxonomy" id="47425"/>
    <lineage>
        <taxon>Eukaryota</taxon>
        <taxon>Fungi</taxon>
        <taxon>Dikarya</taxon>
        <taxon>Basidiomycota</taxon>
        <taxon>Agaricomycotina</taxon>
        <taxon>Agaricomycetes</taxon>
        <taxon>Agaricomycetidae</taxon>
        <taxon>Agaricales</taxon>
        <taxon>Marasmiineae</taxon>
        <taxon>Physalacriaceae</taxon>
        <taxon>Armillaria</taxon>
    </lineage>
</organism>
<dbReference type="Gene3D" id="1.20.1280.50">
    <property type="match status" value="1"/>
</dbReference>
<evidence type="ECO:0000313" key="2">
    <source>
        <dbReference type="EMBL" id="KAK0433880.1"/>
    </source>
</evidence>
<dbReference type="InterPro" id="IPR036047">
    <property type="entry name" value="F-box-like_dom_sf"/>
</dbReference>
<comment type="caution">
    <text evidence="2">The sequence shown here is derived from an EMBL/GenBank/DDBJ whole genome shotgun (WGS) entry which is preliminary data.</text>
</comment>
<evidence type="ECO:0000259" key="1">
    <source>
        <dbReference type="PROSITE" id="PS50181"/>
    </source>
</evidence>
<evidence type="ECO:0000313" key="3">
    <source>
        <dbReference type="Proteomes" id="UP001175226"/>
    </source>
</evidence>
<dbReference type="SUPFAM" id="SSF50978">
    <property type="entry name" value="WD40 repeat-like"/>
    <property type="match status" value="1"/>
</dbReference>
<reference evidence="2" key="1">
    <citation type="submission" date="2023-06" db="EMBL/GenBank/DDBJ databases">
        <authorList>
            <consortium name="Lawrence Berkeley National Laboratory"/>
            <person name="Ahrendt S."/>
            <person name="Sahu N."/>
            <person name="Indic B."/>
            <person name="Wong-Bajracharya J."/>
            <person name="Merenyi Z."/>
            <person name="Ke H.-M."/>
            <person name="Monk M."/>
            <person name="Kocsube S."/>
            <person name="Drula E."/>
            <person name="Lipzen A."/>
            <person name="Balint B."/>
            <person name="Henrissat B."/>
            <person name="Andreopoulos B."/>
            <person name="Martin F.M."/>
            <person name="Harder C.B."/>
            <person name="Rigling D."/>
            <person name="Ford K.L."/>
            <person name="Foster G.D."/>
            <person name="Pangilinan J."/>
            <person name="Papanicolaou A."/>
            <person name="Barry K."/>
            <person name="LaButti K."/>
            <person name="Viragh M."/>
            <person name="Koriabine M."/>
            <person name="Yan M."/>
            <person name="Riley R."/>
            <person name="Champramary S."/>
            <person name="Plett K.L."/>
            <person name="Tsai I.J."/>
            <person name="Slot J."/>
            <person name="Sipos G."/>
            <person name="Plett J."/>
            <person name="Nagy L.G."/>
            <person name="Grigoriev I.V."/>
        </authorList>
    </citation>
    <scope>NUCLEOTIDE SEQUENCE</scope>
    <source>
        <strain evidence="2">FPL87.14</strain>
    </source>
</reference>
<dbReference type="SUPFAM" id="SSF81383">
    <property type="entry name" value="F-box domain"/>
    <property type="match status" value="1"/>
</dbReference>
<dbReference type="PROSITE" id="PS50181">
    <property type="entry name" value="FBOX"/>
    <property type="match status" value="1"/>
</dbReference>
<protein>
    <recommendedName>
        <fullName evidence="1">F-box domain-containing protein</fullName>
    </recommendedName>
</protein>
<dbReference type="AlphaFoldDB" id="A0AA39MHQ4"/>
<gene>
    <name evidence="2" type="ORF">EV421DRAFT_1842469</name>
</gene>
<dbReference type="Proteomes" id="UP001175226">
    <property type="component" value="Unassembled WGS sequence"/>
</dbReference>
<dbReference type="InterPro" id="IPR036322">
    <property type="entry name" value="WD40_repeat_dom_sf"/>
</dbReference>
<accession>A0AA39MHQ4</accession>
<dbReference type="InterPro" id="IPR001810">
    <property type="entry name" value="F-box_dom"/>
</dbReference>
<feature type="domain" description="F-box" evidence="1">
    <location>
        <begin position="9"/>
        <end position="55"/>
    </location>
</feature>
<proteinExistence type="predicted"/>
<sequence>MILTRTAMSSTLYGLPDDVVIYKFTFLSVPDILRLRLTCQRFNALTRLPIVWENAFELDILANNYPFDTDDLDIEHRTCQAYRLASRWLADSPLTPKIETIFIGSPVYGINFIPGRQHKFVLTVSVVGKRQRLLTIWDTTRQQKCSEWSSKDDVITRTAINVDAESEAGVAVSLDRQQKIVLLHLDDNGILHEINTIDMNLDAVTLTGDILALSDMHNEFRTLIFNWKTSARSYLEFDGDTDPGFCHHVVFTPSTILVDHTTYINLFKMPSILDGQTLTPIATHFFGLTEGSSVPIPAPNNPLSILIRPDDPGDDDSYSLELYSLSSFPPILTSKTPDRFINFVLGRRSTAICVRDSDDYCHKTLIAAVFPGPLNATSEVRVREILCPLSNNWTPLDYDEDLGRIAFMSAKSGREPRDELMILHI</sequence>
<keyword evidence="3" id="KW-1185">Reference proteome</keyword>
<dbReference type="EMBL" id="JAUEPT010000076">
    <property type="protein sequence ID" value="KAK0433880.1"/>
    <property type="molecule type" value="Genomic_DNA"/>
</dbReference>
<dbReference type="Pfam" id="PF12937">
    <property type="entry name" value="F-box-like"/>
    <property type="match status" value="1"/>
</dbReference>
<name>A0AA39MHQ4_9AGAR</name>